<proteinExistence type="predicted"/>
<evidence type="ECO:0000256" key="2">
    <source>
        <dbReference type="SAM" id="Phobius"/>
    </source>
</evidence>
<keyword evidence="2" id="KW-1133">Transmembrane helix</keyword>
<accession>A0A084B5D9</accession>
<gene>
    <name evidence="3" type="ORF">S7711_02551</name>
</gene>
<feature type="transmembrane region" description="Helical" evidence="2">
    <location>
        <begin position="242"/>
        <end position="261"/>
    </location>
</feature>
<keyword evidence="2" id="KW-0472">Membrane</keyword>
<dbReference type="Proteomes" id="UP000028045">
    <property type="component" value="Unassembled WGS sequence"/>
</dbReference>
<feature type="region of interest" description="Disordered" evidence="1">
    <location>
        <begin position="1"/>
        <end position="194"/>
    </location>
</feature>
<dbReference type="EMBL" id="KL648018">
    <property type="protein sequence ID" value="KEY72768.1"/>
    <property type="molecule type" value="Genomic_DNA"/>
</dbReference>
<dbReference type="HOGENOM" id="CLU_019703_0_0_1"/>
<name>A0A084B5D9_STACB</name>
<evidence type="ECO:0000313" key="4">
    <source>
        <dbReference type="Proteomes" id="UP000028045"/>
    </source>
</evidence>
<protein>
    <recommendedName>
        <fullName evidence="5">Adhesin domain-containing protein</fullName>
    </recommendedName>
</protein>
<sequence>MPAPYSDDMYTAEASDDEQDTLLSPADGYFHASSSSQDAAPAQEHAGRTSAQVPSVPDVLVEDPTLREQGGAKAREAEEEWLSNEADASEATSPRPAASNPSPLWTPRHHNRRSVEEDEPIESADRGRSMRSLPYLGTNPHPPQSPPSQTTGLFQHRQRQPADAPPAYTPSPTSPLSAQSGGYQTFPPPERASIMGLPSEQQRLLPREPESMGGSPDARKPSRWQKLVHAFRGSSLRKKIRTLLGVLVVLSIIAVLVTSFIDSNKVGNEPIKKPNKDHEDFRWRPDSQCLDDPYTFPRAKFVVEFQQARNLSIIQRLDIEDGDTLLKPHVTGEVILRPVRSDAAGTIDIDVIANDRSLEVDVEYRKEKQVIEIITPRSADWAWRKRAPCIQIRVTVWVPGFSHLENLRISSVNLDVDILTALILNVENEVLIETVAGNITAANQTQADLERGILPYALSSRRTIIETVSGDIDGYFPLYDLLKITTSSGDVDVSVEPQNVHIAKPESAVLDVASVSGQIKVNEHLTPFLDSEGPNRSLPPRDYVVKASTVSGSIEAEVAISSLASFETKSGAIKLRLLPVLDVSTGAWYAQRQRLTTKTTSGKTEVALIDPLWTRIERIGAPSPPSAPTLPPFMHFDDDLELWPHTDERDPYIIIHPHDIRTGPADQAHQGDSQAAEVDASAAPALSWLTSKHISVSGSIKLAYPSAWEGTLWADTISGTQNIRGEGLDMTHPAGAIKRRIVAHKGSGHSDLVVTSISGNEDVLIGSAP</sequence>
<feature type="compositionally biased region" description="Low complexity" evidence="1">
    <location>
        <begin position="32"/>
        <end position="43"/>
    </location>
</feature>
<dbReference type="AlphaFoldDB" id="A0A084B5D9"/>
<keyword evidence="4" id="KW-1185">Reference proteome</keyword>
<evidence type="ECO:0008006" key="5">
    <source>
        <dbReference type="Google" id="ProtNLM"/>
    </source>
</evidence>
<keyword evidence="2" id="KW-0812">Transmembrane</keyword>
<dbReference type="OrthoDB" id="3539644at2759"/>
<organism evidence="3 4">
    <name type="scientific">Stachybotrys chartarum (strain CBS 109288 / IBT 7711)</name>
    <name type="common">Toxic black mold</name>
    <name type="synonym">Stilbospora chartarum</name>
    <dbReference type="NCBI Taxonomy" id="1280523"/>
    <lineage>
        <taxon>Eukaryota</taxon>
        <taxon>Fungi</taxon>
        <taxon>Dikarya</taxon>
        <taxon>Ascomycota</taxon>
        <taxon>Pezizomycotina</taxon>
        <taxon>Sordariomycetes</taxon>
        <taxon>Hypocreomycetidae</taxon>
        <taxon>Hypocreales</taxon>
        <taxon>Stachybotryaceae</taxon>
        <taxon>Stachybotrys</taxon>
    </lineage>
</organism>
<evidence type="ECO:0000313" key="3">
    <source>
        <dbReference type="EMBL" id="KEY72768.1"/>
    </source>
</evidence>
<evidence type="ECO:0000256" key="1">
    <source>
        <dbReference type="SAM" id="MobiDB-lite"/>
    </source>
</evidence>
<feature type="compositionally biased region" description="Pro residues" evidence="1">
    <location>
        <begin position="163"/>
        <end position="173"/>
    </location>
</feature>
<reference evidence="3 4" key="1">
    <citation type="journal article" date="2014" name="BMC Genomics">
        <title>Comparative genome sequencing reveals chemotype-specific gene clusters in the toxigenic black mold Stachybotrys.</title>
        <authorList>
            <person name="Semeiks J."/>
            <person name="Borek D."/>
            <person name="Otwinowski Z."/>
            <person name="Grishin N.V."/>
        </authorList>
    </citation>
    <scope>NUCLEOTIDE SEQUENCE [LARGE SCALE GENOMIC DNA]</scope>
    <source>
        <strain evidence="4">CBS 109288 / IBT 7711</strain>
    </source>
</reference>